<dbReference type="EMBL" id="AWSU01000167">
    <property type="protein sequence ID" value="ERI77083.1"/>
    <property type="molecule type" value="Genomic_DNA"/>
</dbReference>
<dbReference type="AlphaFoldDB" id="A0ABC9TY55"/>
<sequence length="75" mass="8635">MFSLLLPFVFIILYPNYFSDRSSCICRKVYFELYHIPGYIKTISRTLIVSCVTVQPLANATNDAQKRLKAPFRAA</sequence>
<gene>
    <name evidence="1" type="ORF">CLOSYM_02242</name>
</gene>
<name>A0ABC9TY55_CLOSY</name>
<evidence type="ECO:0000313" key="2">
    <source>
        <dbReference type="Proteomes" id="UP000016491"/>
    </source>
</evidence>
<organism evidence="1 2">
    <name type="scientific">[Clostridium] symbiosum ATCC 14940</name>
    <dbReference type="NCBI Taxonomy" id="411472"/>
    <lineage>
        <taxon>Bacteria</taxon>
        <taxon>Bacillati</taxon>
        <taxon>Bacillota</taxon>
        <taxon>Clostridia</taxon>
        <taxon>Lachnospirales</taxon>
        <taxon>Lachnospiraceae</taxon>
        <taxon>Otoolea</taxon>
    </lineage>
</organism>
<comment type="caution">
    <text evidence="1">The sequence shown here is derived from an EMBL/GenBank/DDBJ whole genome shotgun (WGS) entry which is preliminary data.</text>
</comment>
<dbReference type="Proteomes" id="UP000016491">
    <property type="component" value="Unassembled WGS sequence"/>
</dbReference>
<evidence type="ECO:0008006" key="3">
    <source>
        <dbReference type="Google" id="ProtNLM"/>
    </source>
</evidence>
<proteinExistence type="predicted"/>
<evidence type="ECO:0000313" key="1">
    <source>
        <dbReference type="EMBL" id="ERI77083.1"/>
    </source>
</evidence>
<reference evidence="1 2" key="1">
    <citation type="submission" date="2013-07" db="EMBL/GenBank/DDBJ databases">
        <authorList>
            <person name="Weinstock G."/>
            <person name="Sodergren E."/>
            <person name="Wylie T."/>
            <person name="Fulton L."/>
            <person name="Fulton R."/>
            <person name="Fronick C."/>
            <person name="O'Laughlin M."/>
            <person name="Godfrey J."/>
            <person name="Miner T."/>
            <person name="Herter B."/>
            <person name="Appelbaum E."/>
            <person name="Cordes M."/>
            <person name="Lek S."/>
            <person name="Wollam A."/>
            <person name="Pepin K.H."/>
            <person name="Palsikar V.B."/>
            <person name="Mitreva M."/>
            <person name="Wilson R.K."/>
        </authorList>
    </citation>
    <scope>NUCLEOTIDE SEQUENCE [LARGE SCALE GENOMIC DNA]</scope>
    <source>
        <strain evidence="1 2">ATCC 14940</strain>
    </source>
</reference>
<accession>A0ABC9TY55</accession>
<protein>
    <recommendedName>
        <fullName evidence="3">Secreted protein</fullName>
    </recommendedName>
</protein>